<sequence length="265" mass="30457">MKMADFQHPSLDEMADLVSNIELNYPNVYSPSPEEADIIRAQFPGLTDEDIDKNLETIDAYYEQNMKYDIIQALMEKEKTSASSNASGYSGYAGTELCEKEFWIVFDRPRAASSVKDATNRAFEMTDELYPKPHHQNRADAFRHGVWSVLIAKYYGTKKDDINKGVNLAKEFGDAHEQCNKEEDGAPDYDLEMDYRNNWVGREHFANTAYYKKVGKWPFKRNALYAKSDDNYKNDIKAKTDKAIKVSKSREAVLATHPSMVYFMD</sequence>
<evidence type="ECO:0000313" key="2">
    <source>
        <dbReference type="EMBL" id="GGF23466.1"/>
    </source>
</evidence>
<comment type="caution">
    <text evidence="2">The sequence shown here is derived from an EMBL/GenBank/DDBJ whole genome shotgun (WGS) entry which is preliminary data.</text>
</comment>
<feature type="domain" description="DUF6973" evidence="1">
    <location>
        <begin position="103"/>
        <end position="210"/>
    </location>
</feature>
<dbReference type="EMBL" id="BMIU01000003">
    <property type="protein sequence ID" value="GGF23466.1"/>
    <property type="molecule type" value="Genomic_DNA"/>
</dbReference>
<organism evidence="2 3">
    <name type="scientific">Echinicola rosea</name>
    <dbReference type="NCBI Taxonomy" id="1807691"/>
    <lineage>
        <taxon>Bacteria</taxon>
        <taxon>Pseudomonadati</taxon>
        <taxon>Bacteroidota</taxon>
        <taxon>Cytophagia</taxon>
        <taxon>Cytophagales</taxon>
        <taxon>Cyclobacteriaceae</taxon>
        <taxon>Echinicola</taxon>
    </lineage>
</organism>
<dbReference type="Pfam" id="PF22322">
    <property type="entry name" value="DUF6973"/>
    <property type="match status" value="1"/>
</dbReference>
<proteinExistence type="predicted"/>
<protein>
    <recommendedName>
        <fullName evidence="1">DUF6973 domain-containing protein</fullName>
    </recommendedName>
</protein>
<dbReference type="Proteomes" id="UP000647339">
    <property type="component" value="Unassembled WGS sequence"/>
</dbReference>
<gene>
    <name evidence="2" type="ORF">GCM10011339_09390</name>
</gene>
<accession>A0ABQ1UQ10</accession>
<name>A0ABQ1UQ10_9BACT</name>
<reference evidence="3" key="1">
    <citation type="journal article" date="2019" name="Int. J. Syst. Evol. Microbiol.">
        <title>The Global Catalogue of Microorganisms (GCM) 10K type strain sequencing project: providing services to taxonomists for standard genome sequencing and annotation.</title>
        <authorList>
            <consortium name="The Broad Institute Genomics Platform"/>
            <consortium name="The Broad Institute Genome Sequencing Center for Infectious Disease"/>
            <person name="Wu L."/>
            <person name="Ma J."/>
        </authorList>
    </citation>
    <scope>NUCLEOTIDE SEQUENCE [LARGE SCALE GENOMIC DNA]</scope>
    <source>
        <strain evidence="3">CGMCC 1.15407</strain>
    </source>
</reference>
<evidence type="ECO:0000259" key="1">
    <source>
        <dbReference type="Pfam" id="PF22322"/>
    </source>
</evidence>
<dbReference type="InterPro" id="IPR054246">
    <property type="entry name" value="DUF6973"/>
</dbReference>
<dbReference type="RefSeq" id="WP_137402100.1">
    <property type="nucleotide sequence ID" value="NZ_BMIU01000003.1"/>
</dbReference>
<evidence type="ECO:0000313" key="3">
    <source>
        <dbReference type="Proteomes" id="UP000647339"/>
    </source>
</evidence>
<keyword evidence="3" id="KW-1185">Reference proteome</keyword>